<evidence type="ECO:0000256" key="2">
    <source>
        <dbReference type="ARBA" id="ARBA00022683"/>
    </source>
</evidence>
<dbReference type="GO" id="GO:0009401">
    <property type="term" value="P:phosphoenolpyruvate-dependent sugar phosphotransferase system"/>
    <property type="evidence" value="ECO:0007669"/>
    <property type="project" value="UniProtKB-KW"/>
</dbReference>
<dbReference type="Pfam" id="PF02302">
    <property type="entry name" value="PTS_IIB"/>
    <property type="match status" value="1"/>
</dbReference>
<evidence type="ECO:0000259" key="3">
    <source>
        <dbReference type="PROSITE" id="PS51099"/>
    </source>
</evidence>
<dbReference type="EMBL" id="AP012051">
    <property type="protein sequence ID" value="BAL81578.1"/>
    <property type="molecule type" value="Genomic_DNA"/>
</dbReference>
<dbReference type="CDD" id="cd05563">
    <property type="entry name" value="PTS_IIB_ascorbate"/>
    <property type="match status" value="1"/>
</dbReference>
<dbReference type="Gene3D" id="3.40.50.2300">
    <property type="match status" value="1"/>
</dbReference>
<organism evidence="4 5">
    <name type="scientific">Caldisericum exile (strain DSM 21853 / NBRC 104410 / AZM16c01)</name>
    <dbReference type="NCBI Taxonomy" id="511051"/>
    <lineage>
        <taxon>Bacteria</taxon>
        <taxon>Pseudomonadati</taxon>
        <taxon>Caldisericota/Cryosericota group</taxon>
        <taxon>Caldisericota</taxon>
        <taxon>Caldisericia</taxon>
        <taxon>Caldisericales</taxon>
        <taxon>Caldisericaceae</taxon>
        <taxon>Caldisericum</taxon>
    </lineage>
</organism>
<proteinExistence type="predicted"/>
<dbReference type="RefSeq" id="WP_014453973.1">
    <property type="nucleotide sequence ID" value="NC_017096.1"/>
</dbReference>
<accession>A0A7U6GFR4</accession>
<dbReference type="InterPro" id="IPR036095">
    <property type="entry name" value="PTS_EIIB-like_sf"/>
</dbReference>
<dbReference type="Proteomes" id="UP000004793">
    <property type="component" value="Chromosome"/>
</dbReference>
<evidence type="ECO:0000313" key="4">
    <source>
        <dbReference type="EMBL" id="BAL81578.1"/>
    </source>
</evidence>
<dbReference type="PROSITE" id="PS51099">
    <property type="entry name" value="PTS_EIIB_TYPE_2"/>
    <property type="match status" value="1"/>
</dbReference>
<keyword evidence="5" id="KW-1185">Reference proteome</keyword>
<feature type="domain" description="PTS EIIB type-2" evidence="3">
    <location>
        <begin position="9"/>
        <end position="98"/>
    </location>
</feature>
<dbReference type="AlphaFoldDB" id="A0A7U6GFR4"/>
<dbReference type="EC" id="2.7.1.191" evidence="4"/>
<dbReference type="InterPro" id="IPR003501">
    <property type="entry name" value="PTS_EIIB_2/3"/>
</dbReference>
<keyword evidence="2" id="KW-0598">Phosphotransferase system</keyword>
<evidence type="ECO:0000313" key="5">
    <source>
        <dbReference type="Proteomes" id="UP000004793"/>
    </source>
</evidence>
<dbReference type="KEGG" id="cex:CSE_14520"/>
<sequence length="98" mass="10666">MEQKSSKKLKILAVCGMGLGSGLVLKMTLEKAIKEMGINASVEVADVASATTMATDLVVTSYEFANSFFQKGIKVITIKNYTNVNEMKEKLQEALKES</sequence>
<dbReference type="OrthoDB" id="6603449at2"/>
<reference evidence="4 5" key="1">
    <citation type="submission" date="2011-01" db="EMBL/GenBank/DDBJ databases">
        <title>Whole genome sequence of Caldisericum exile AZM16c01.</title>
        <authorList>
            <person name="Narita-Yamada S."/>
            <person name="Kawakoshi A."/>
            <person name="Nakamura S."/>
            <person name="Sasagawa M."/>
            <person name="Fukada J."/>
            <person name="Sekine M."/>
            <person name="Kato Y."/>
            <person name="Fukai R."/>
            <person name="Sasaki K."/>
            <person name="Hanamaki A."/>
            <person name="Narita H."/>
            <person name="Konno Y."/>
            <person name="Mori K."/>
            <person name="Yamazaki S."/>
            <person name="Suzuki K."/>
            <person name="Fujita N."/>
        </authorList>
    </citation>
    <scope>NUCLEOTIDE SEQUENCE [LARGE SCALE GENOMIC DNA]</scope>
    <source>
        <strain evidence="5">DSM 21853 / NBRC 104410 / AZM16c01</strain>
    </source>
</reference>
<keyword evidence="1 4" id="KW-0808">Transferase</keyword>
<dbReference type="InterPro" id="IPR013011">
    <property type="entry name" value="PTS_EIIB_2"/>
</dbReference>
<dbReference type="SUPFAM" id="SSF52794">
    <property type="entry name" value="PTS system IIB component-like"/>
    <property type="match status" value="1"/>
</dbReference>
<name>A0A7U6GFR4_CALEA</name>
<evidence type="ECO:0000256" key="1">
    <source>
        <dbReference type="ARBA" id="ARBA00022679"/>
    </source>
</evidence>
<dbReference type="GO" id="GO:0008982">
    <property type="term" value="F:protein-N(PI)-phosphohistidine-sugar phosphotransferase activity"/>
    <property type="evidence" value="ECO:0007669"/>
    <property type="project" value="InterPro"/>
</dbReference>
<gene>
    <name evidence="4" type="ordered locus">CSE_14520</name>
</gene>
<protein>
    <submittedName>
        <fullName evidence="4">Phosphotransferase system enzyme IIB component</fullName>
        <ecNumber evidence="4">2.7.1.191</ecNumber>
    </submittedName>
</protein>